<sequence length="539" mass="59209">MSVSDNIHITTQDITTEGCSASQEAASVPDVPVLPEAVAQNPDAISSESEVAIETKATLKEQVSLALTEEDKKFILKQVGFYFSDINLPYDKFLREKVSSGPEGFVDLTLILTFKKMQPYKGMLEQVAEVLRSSEELVVSEDGLKIRRLTMPSSEPISYMKQHKSTLAFKGVPEENKDSFLDRFFEFLRAILTEAFAGSGVSIVKYFARIQNNFTHHDPESLKTYTLIGFAEGKYAKALYDYFQSVPCVFDSVPLQVFTRYELMITAPDYVTPFPADKILKVVGVSKPISTDDATTIRERLGNTIWHISFPKKKPDCPSNYTYLGVRNGVALPALIEKLTGLPKQKTLPSTTPESSINGAKEGDSSCPGAADEDKANAVTGEQEGQSIVTEATEAAPVQKIQATSTETTVSEVPIPTESTEAAPVQEIQTTSTETTVSEAPIPTESAETASKQEIQAVSNEEAVSKDPMPTRIFSVETPTEAEITEARFLFKFSPLLSEEKVSAKRPSKNSNGNPRQNTTSKRGRGKNNSHFQKRRRAA</sequence>
<reference evidence="1" key="1">
    <citation type="submission" date="2022-04" db="EMBL/GenBank/DDBJ databases">
        <title>Genome of the entomopathogenic fungus Entomophthora muscae.</title>
        <authorList>
            <person name="Elya C."/>
            <person name="Lovett B.R."/>
            <person name="Lee E."/>
            <person name="Macias A.M."/>
            <person name="Hajek A.E."/>
            <person name="De Bivort B.L."/>
            <person name="Kasson M.T."/>
            <person name="De Fine Licht H.H."/>
            <person name="Stajich J.E."/>
        </authorList>
    </citation>
    <scope>NUCLEOTIDE SEQUENCE</scope>
    <source>
        <strain evidence="1">Berkeley</strain>
    </source>
</reference>
<dbReference type="Proteomes" id="UP001165960">
    <property type="component" value="Unassembled WGS sequence"/>
</dbReference>
<organism evidence="1 2">
    <name type="scientific">Entomophthora muscae</name>
    <dbReference type="NCBI Taxonomy" id="34485"/>
    <lineage>
        <taxon>Eukaryota</taxon>
        <taxon>Fungi</taxon>
        <taxon>Fungi incertae sedis</taxon>
        <taxon>Zoopagomycota</taxon>
        <taxon>Entomophthoromycotina</taxon>
        <taxon>Entomophthoromycetes</taxon>
        <taxon>Entomophthorales</taxon>
        <taxon>Entomophthoraceae</taxon>
        <taxon>Entomophthora</taxon>
    </lineage>
</organism>
<evidence type="ECO:0000313" key="2">
    <source>
        <dbReference type="Proteomes" id="UP001165960"/>
    </source>
</evidence>
<name>A0ACC2SP74_9FUNG</name>
<dbReference type="EMBL" id="QTSX02004511">
    <property type="protein sequence ID" value="KAJ9064209.1"/>
    <property type="molecule type" value="Genomic_DNA"/>
</dbReference>
<comment type="caution">
    <text evidence="1">The sequence shown here is derived from an EMBL/GenBank/DDBJ whole genome shotgun (WGS) entry which is preliminary data.</text>
</comment>
<accession>A0ACC2SP74</accession>
<evidence type="ECO:0000313" key="1">
    <source>
        <dbReference type="EMBL" id="KAJ9064209.1"/>
    </source>
</evidence>
<keyword evidence="2" id="KW-1185">Reference proteome</keyword>
<proteinExistence type="predicted"/>
<gene>
    <name evidence="1" type="ORF">DSO57_1032870</name>
</gene>
<protein>
    <submittedName>
        <fullName evidence="1">Uncharacterized protein</fullName>
    </submittedName>
</protein>